<evidence type="ECO:0000256" key="1">
    <source>
        <dbReference type="SAM" id="MobiDB-lite"/>
    </source>
</evidence>
<feature type="region of interest" description="Disordered" evidence="1">
    <location>
        <begin position="1"/>
        <end position="30"/>
    </location>
</feature>
<sequence length="161" mass="18061">MERSHLTPPEDRPPAGSEVSEWLPLAPPTQTPAFDQVRIEQRVIIRISPRGNSVRPSAFNGMDIPPPPPRLVERKMGNCIPVNRIVGVEPRGDDRLLLFLSDRTLVTAQLARNCSARDYYAGFYLERTRDGQMCVNRDKIHSRAGSNCSISSLRRLVEVGN</sequence>
<evidence type="ECO:0000313" key="2">
    <source>
        <dbReference type="EMBL" id="RJX66770.1"/>
    </source>
</evidence>
<name>A0A419QZU3_9SPHN</name>
<protein>
    <submittedName>
        <fullName evidence="2">Uncharacterized protein</fullName>
    </submittedName>
</protein>
<organism evidence="2 3">
    <name type="scientific">Tsuneonella suprasediminis</name>
    <dbReference type="NCBI Taxonomy" id="2306996"/>
    <lineage>
        <taxon>Bacteria</taxon>
        <taxon>Pseudomonadati</taxon>
        <taxon>Pseudomonadota</taxon>
        <taxon>Alphaproteobacteria</taxon>
        <taxon>Sphingomonadales</taxon>
        <taxon>Erythrobacteraceae</taxon>
        <taxon>Tsuneonella</taxon>
    </lineage>
</organism>
<feature type="compositionally biased region" description="Basic and acidic residues" evidence="1">
    <location>
        <begin position="1"/>
        <end position="13"/>
    </location>
</feature>
<dbReference type="EMBL" id="RAHJ01000019">
    <property type="protein sequence ID" value="RJX66770.1"/>
    <property type="molecule type" value="Genomic_DNA"/>
</dbReference>
<reference evidence="2 3" key="1">
    <citation type="submission" date="2018-09" db="EMBL/GenBank/DDBJ databases">
        <title>Altererythrobacter sp.Ery1 and Ery12, the genome sequencing of novel strains in genus Alterythrobacter.</title>
        <authorList>
            <person name="Cheng H."/>
            <person name="Wu Y.-H."/>
            <person name="Fang C."/>
            <person name="Xu X.-W."/>
        </authorList>
    </citation>
    <scope>NUCLEOTIDE SEQUENCE [LARGE SCALE GENOMIC DNA]</scope>
    <source>
        <strain evidence="2 3">Ery12</strain>
    </source>
</reference>
<dbReference type="OrthoDB" id="7596012at2"/>
<proteinExistence type="predicted"/>
<dbReference type="Proteomes" id="UP000284322">
    <property type="component" value="Unassembled WGS sequence"/>
</dbReference>
<accession>A0A419QZU3</accession>
<comment type="caution">
    <text evidence="2">The sequence shown here is derived from an EMBL/GenBank/DDBJ whole genome shotgun (WGS) entry which is preliminary data.</text>
</comment>
<dbReference type="RefSeq" id="WP_120109895.1">
    <property type="nucleotide sequence ID" value="NZ_RAHJ01000019.1"/>
</dbReference>
<evidence type="ECO:0000313" key="3">
    <source>
        <dbReference type="Proteomes" id="UP000284322"/>
    </source>
</evidence>
<keyword evidence="3" id="KW-1185">Reference proteome</keyword>
<dbReference type="AlphaFoldDB" id="A0A419QZU3"/>
<gene>
    <name evidence="2" type="ORF">D6858_10340</name>
</gene>